<dbReference type="GO" id="GO:0006950">
    <property type="term" value="P:response to stress"/>
    <property type="evidence" value="ECO:0007669"/>
    <property type="project" value="TreeGrafter"/>
</dbReference>
<dbReference type="Gene3D" id="1.10.10.10">
    <property type="entry name" value="Winged helix-like DNA-binding domain superfamily/Winged helix DNA-binding domain"/>
    <property type="match status" value="1"/>
</dbReference>
<dbReference type="PANTHER" id="PTHR33164:SF99">
    <property type="entry name" value="MARR FAMILY REGULATORY PROTEIN"/>
    <property type="match status" value="1"/>
</dbReference>
<dbReference type="PRINTS" id="PR00598">
    <property type="entry name" value="HTHMARR"/>
</dbReference>
<dbReference type="InterPro" id="IPR036390">
    <property type="entry name" value="WH_DNA-bd_sf"/>
</dbReference>
<dbReference type="SMART" id="SM00347">
    <property type="entry name" value="HTH_MARR"/>
    <property type="match status" value="1"/>
</dbReference>
<proteinExistence type="predicted"/>
<dbReference type="PROSITE" id="PS50995">
    <property type="entry name" value="HTH_MARR_2"/>
    <property type="match status" value="1"/>
</dbReference>
<reference evidence="2" key="1">
    <citation type="submission" date="2024-05" db="EMBL/GenBank/DDBJ databases">
        <title>The Natural Products Discovery Center: Release of the First 8490 Sequenced Strains for Exploring Actinobacteria Biosynthetic Diversity.</title>
        <authorList>
            <person name="Kalkreuter E."/>
            <person name="Kautsar S.A."/>
            <person name="Yang D."/>
            <person name="Bader C.D."/>
            <person name="Teijaro C.N."/>
            <person name="Fluegel L."/>
            <person name="Davis C.M."/>
            <person name="Simpson J.R."/>
            <person name="Lauterbach L."/>
            <person name="Steele A.D."/>
            <person name="Gui C."/>
            <person name="Meng S."/>
            <person name="Li G."/>
            <person name="Viehrig K."/>
            <person name="Ye F."/>
            <person name="Su P."/>
            <person name="Kiefer A.F."/>
            <person name="Nichols A."/>
            <person name="Cepeda A.J."/>
            <person name="Yan W."/>
            <person name="Fan B."/>
            <person name="Jiang Y."/>
            <person name="Adhikari A."/>
            <person name="Zheng C.-J."/>
            <person name="Schuster L."/>
            <person name="Cowan T.M."/>
            <person name="Smanski M.J."/>
            <person name="Chevrette M.G."/>
            <person name="de Carvalho L.P.S."/>
            <person name="Shen B."/>
        </authorList>
    </citation>
    <scope>NUCLEOTIDE SEQUENCE</scope>
    <source>
        <strain evidence="2">NPDC080035</strain>
    </source>
</reference>
<organism evidence="2">
    <name type="scientific">Leifsonia sp. NPDC080035</name>
    <dbReference type="NCBI Taxonomy" id="3143936"/>
    <lineage>
        <taxon>Bacteria</taxon>
        <taxon>Bacillati</taxon>
        <taxon>Actinomycetota</taxon>
        <taxon>Actinomycetes</taxon>
        <taxon>Micrococcales</taxon>
        <taxon>Microbacteriaceae</taxon>
        <taxon>Leifsonia</taxon>
    </lineage>
</organism>
<dbReference type="RefSeq" id="WP_348788735.1">
    <property type="nucleotide sequence ID" value="NZ_CP157390.1"/>
</dbReference>
<dbReference type="GO" id="GO:0003700">
    <property type="term" value="F:DNA-binding transcription factor activity"/>
    <property type="evidence" value="ECO:0007669"/>
    <property type="project" value="InterPro"/>
</dbReference>
<sequence>MPTARTRPDPRKLTAEEEELFHAFYLMRRGFDRTLDAQLQRDDGISISELEVLMALVRSPGRRLRVRDLVELTGWEKSRISHQVTRMEARGLVERQDCAEDRRATWIALTGDGRRVVVRALPGHTKTIRRILYDALTAEQQDELLAIAQRMTDAMDEEAGGSRDAAAGA</sequence>
<evidence type="ECO:0000259" key="1">
    <source>
        <dbReference type="PROSITE" id="PS50995"/>
    </source>
</evidence>
<dbReference type="InterPro" id="IPR039422">
    <property type="entry name" value="MarR/SlyA-like"/>
</dbReference>
<protein>
    <submittedName>
        <fullName evidence="2">MarR family transcriptional regulator</fullName>
    </submittedName>
</protein>
<dbReference type="Pfam" id="PF12802">
    <property type="entry name" value="MarR_2"/>
    <property type="match status" value="1"/>
</dbReference>
<feature type="domain" description="HTH marR-type" evidence="1">
    <location>
        <begin position="17"/>
        <end position="153"/>
    </location>
</feature>
<accession>A0AAU7GFV4</accession>
<dbReference type="SUPFAM" id="SSF46785">
    <property type="entry name" value="Winged helix' DNA-binding domain"/>
    <property type="match status" value="1"/>
</dbReference>
<name>A0AAU7GFV4_9MICO</name>
<evidence type="ECO:0000313" key="2">
    <source>
        <dbReference type="EMBL" id="XBM48814.1"/>
    </source>
</evidence>
<dbReference type="EMBL" id="CP157390">
    <property type="protein sequence ID" value="XBM48814.1"/>
    <property type="molecule type" value="Genomic_DNA"/>
</dbReference>
<gene>
    <name evidence="2" type="ORF">AAME72_02900</name>
</gene>
<dbReference type="InterPro" id="IPR000835">
    <property type="entry name" value="HTH_MarR-typ"/>
</dbReference>
<dbReference type="InterPro" id="IPR036388">
    <property type="entry name" value="WH-like_DNA-bd_sf"/>
</dbReference>
<dbReference type="PANTHER" id="PTHR33164">
    <property type="entry name" value="TRANSCRIPTIONAL REGULATOR, MARR FAMILY"/>
    <property type="match status" value="1"/>
</dbReference>
<dbReference type="AlphaFoldDB" id="A0AAU7GFV4"/>